<name>A0A2P5DJ59_PARAD</name>
<comment type="caution">
    <text evidence="1">The sequence shown here is derived from an EMBL/GenBank/DDBJ whole genome shotgun (WGS) entry which is preliminary data.</text>
</comment>
<proteinExistence type="predicted"/>
<dbReference type="Proteomes" id="UP000237105">
    <property type="component" value="Unassembled WGS sequence"/>
</dbReference>
<dbReference type="OrthoDB" id="10317049at2759"/>
<dbReference type="AlphaFoldDB" id="A0A2P5DJ59"/>
<sequence length="80" mass="8926">MNHGPRGPISSSPLGPLQTWRLEMDDLGLTRALKRGCSWLCRLAFLSYINGCRCPTWQGDPTLSLMTCPSWELGSVWFGV</sequence>
<gene>
    <name evidence="1" type="ORF">PanWU01x14_058380</name>
</gene>
<keyword evidence="2" id="KW-1185">Reference proteome</keyword>
<dbReference type="EMBL" id="JXTB01000034">
    <property type="protein sequence ID" value="PON73334.1"/>
    <property type="molecule type" value="Genomic_DNA"/>
</dbReference>
<protein>
    <submittedName>
        <fullName evidence="1">Uncharacterized protein</fullName>
    </submittedName>
</protein>
<evidence type="ECO:0000313" key="1">
    <source>
        <dbReference type="EMBL" id="PON73334.1"/>
    </source>
</evidence>
<organism evidence="1 2">
    <name type="scientific">Parasponia andersonii</name>
    <name type="common">Sponia andersonii</name>
    <dbReference type="NCBI Taxonomy" id="3476"/>
    <lineage>
        <taxon>Eukaryota</taxon>
        <taxon>Viridiplantae</taxon>
        <taxon>Streptophyta</taxon>
        <taxon>Embryophyta</taxon>
        <taxon>Tracheophyta</taxon>
        <taxon>Spermatophyta</taxon>
        <taxon>Magnoliopsida</taxon>
        <taxon>eudicotyledons</taxon>
        <taxon>Gunneridae</taxon>
        <taxon>Pentapetalae</taxon>
        <taxon>rosids</taxon>
        <taxon>fabids</taxon>
        <taxon>Rosales</taxon>
        <taxon>Cannabaceae</taxon>
        <taxon>Parasponia</taxon>
    </lineage>
</organism>
<reference evidence="2" key="1">
    <citation type="submission" date="2016-06" db="EMBL/GenBank/DDBJ databases">
        <title>Parallel loss of symbiosis genes in relatives of nitrogen-fixing non-legume Parasponia.</title>
        <authorList>
            <person name="Van Velzen R."/>
            <person name="Holmer R."/>
            <person name="Bu F."/>
            <person name="Rutten L."/>
            <person name="Van Zeijl A."/>
            <person name="Liu W."/>
            <person name="Santuari L."/>
            <person name="Cao Q."/>
            <person name="Sharma T."/>
            <person name="Shen D."/>
            <person name="Roswanjaya Y."/>
            <person name="Wardhani T."/>
            <person name="Kalhor M.S."/>
            <person name="Jansen J."/>
            <person name="Van den Hoogen J."/>
            <person name="Gungor B."/>
            <person name="Hartog M."/>
            <person name="Hontelez J."/>
            <person name="Verver J."/>
            <person name="Yang W.-C."/>
            <person name="Schijlen E."/>
            <person name="Repin R."/>
            <person name="Schilthuizen M."/>
            <person name="Schranz E."/>
            <person name="Heidstra R."/>
            <person name="Miyata K."/>
            <person name="Fedorova E."/>
            <person name="Kohlen W."/>
            <person name="Bisseling T."/>
            <person name="Smit S."/>
            <person name="Geurts R."/>
        </authorList>
    </citation>
    <scope>NUCLEOTIDE SEQUENCE [LARGE SCALE GENOMIC DNA]</scope>
    <source>
        <strain evidence="2">cv. WU1-14</strain>
    </source>
</reference>
<accession>A0A2P5DJ59</accession>
<evidence type="ECO:0000313" key="2">
    <source>
        <dbReference type="Proteomes" id="UP000237105"/>
    </source>
</evidence>